<protein>
    <submittedName>
        <fullName evidence="3">DUF2125 domain-containing protein</fullName>
    </submittedName>
</protein>
<organism evidence="3 4">
    <name type="scientific">Aliigemmobacter aestuarii</name>
    <dbReference type="NCBI Taxonomy" id="1445661"/>
    <lineage>
        <taxon>Bacteria</taxon>
        <taxon>Pseudomonadati</taxon>
        <taxon>Pseudomonadota</taxon>
        <taxon>Alphaproteobacteria</taxon>
        <taxon>Rhodobacterales</taxon>
        <taxon>Paracoccaceae</taxon>
        <taxon>Aliigemmobacter</taxon>
    </lineage>
</organism>
<gene>
    <name evidence="3" type="ORF">E7811_04410</name>
</gene>
<dbReference type="InterPro" id="IPR018666">
    <property type="entry name" value="DUF2125"/>
</dbReference>
<proteinExistence type="predicted"/>
<keyword evidence="4" id="KW-1185">Reference proteome</keyword>
<dbReference type="OrthoDB" id="7625707at2"/>
<reference evidence="3 4" key="1">
    <citation type="submission" date="2019-04" db="EMBL/GenBank/DDBJ databases">
        <title>Draft genome sequence of Gemmobacter aestuarii sp. nov.</title>
        <authorList>
            <person name="Hameed A."/>
            <person name="Lin S.-Y."/>
            <person name="Shahina M."/>
            <person name="Lai W.-A."/>
            <person name="Young C.-C."/>
        </authorList>
    </citation>
    <scope>NUCLEOTIDE SEQUENCE [LARGE SCALE GENOMIC DNA]</scope>
    <source>
        <strain evidence="3 4">CC-PW-75</strain>
    </source>
</reference>
<dbReference type="Pfam" id="PF09898">
    <property type="entry name" value="DUF2125"/>
    <property type="match status" value="1"/>
</dbReference>
<dbReference type="AlphaFoldDB" id="A0A4S3MSA0"/>
<accession>A0A4S3MSA0</accession>
<feature type="region of interest" description="Disordered" evidence="1">
    <location>
        <begin position="1"/>
        <end position="31"/>
    </location>
</feature>
<name>A0A4S3MSA0_9RHOB</name>
<comment type="caution">
    <text evidence="3">The sequence shown here is derived from an EMBL/GenBank/DDBJ whole genome shotgun (WGS) entry which is preliminary data.</text>
</comment>
<keyword evidence="2" id="KW-1133">Transmembrane helix</keyword>
<sequence>MPDQRSVAENPKRGMHHTGPPSGLADNGRADKGKGARMRAIIWGVAGLTAIYSGYWFVGASAARTAIESQLAGLQAQGLVAETSDLSLRGFPNRFDLTLTDPRFGDPQAGVEWAAPFAQVFSLSYKPWHLIAALPPEQTITLPGDVITLRSDSFKGSLVMEPGTALPLDRMNIAVDALEANASGGPIAGAETLRIATRQEPLAENAHEYAFLATNLRPDPGLMALFASAGLPDVIARANLGGVARFDGPIRPAAPESLPVLTGLSVDQADLVWGDLTVTAKGELRPDAAGLAEGTLTVEVTGWRVLPAALQAAGVIQPDALFVVTAMLSGMAQQDGTPETLTLPLSFANGMTVLGTWPLGPAPRLR</sequence>
<dbReference type="Proteomes" id="UP000309450">
    <property type="component" value="Unassembled WGS sequence"/>
</dbReference>
<keyword evidence="2" id="KW-0812">Transmembrane</keyword>
<evidence type="ECO:0000256" key="1">
    <source>
        <dbReference type="SAM" id="MobiDB-lite"/>
    </source>
</evidence>
<evidence type="ECO:0000313" key="3">
    <source>
        <dbReference type="EMBL" id="THD84973.1"/>
    </source>
</evidence>
<evidence type="ECO:0000256" key="2">
    <source>
        <dbReference type="SAM" id="Phobius"/>
    </source>
</evidence>
<evidence type="ECO:0000313" key="4">
    <source>
        <dbReference type="Proteomes" id="UP000309450"/>
    </source>
</evidence>
<dbReference type="EMBL" id="SSND01000001">
    <property type="protein sequence ID" value="THD84973.1"/>
    <property type="molecule type" value="Genomic_DNA"/>
</dbReference>
<feature type="transmembrane region" description="Helical" evidence="2">
    <location>
        <begin position="40"/>
        <end position="58"/>
    </location>
</feature>
<keyword evidence="2" id="KW-0472">Membrane</keyword>